<name>A0A3G5A978_9VIRU</name>
<sequence length="61" mass="7035">MALLPDQKIIDNVERLQIIFRHHYYKIGSVNESGSGRGYYKSLKCYNETLKNSVLESPAMD</sequence>
<organism evidence="1">
    <name type="scientific">Hyperionvirus sp</name>
    <dbReference type="NCBI Taxonomy" id="2487770"/>
    <lineage>
        <taxon>Viruses</taxon>
        <taxon>Varidnaviria</taxon>
        <taxon>Bamfordvirae</taxon>
        <taxon>Nucleocytoviricota</taxon>
        <taxon>Megaviricetes</taxon>
        <taxon>Imitervirales</taxon>
        <taxon>Mimiviridae</taxon>
        <taxon>Klosneuvirinae</taxon>
    </lineage>
</organism>
<protein>
    <submittedName>
        <fullName evidence="1">Uncharacterized protein</fullName>
    </submittedName>
</protein>
<dbReference type="EMBL" id="MK072385">
    <property type="protein sequence ID" value="AYV83034.1"/>
    <property type="molecule type" value="Genomic_DNA"/>
</dbReference>
<accession>A0A3G5A978</accession>
<reference evidence="1" key="1">
    <citation type="submission" date="2018-10" db="EMBL/GenBank/DDBJ databases">
        <title>Hidden diversity of soil giant viruses.</title>
        <authorList>
            <person name="Schulz F."/>
            <person name="Alteio L."/>
            <person name="Goudeau D."/>
            <person name="Ryan E.M."/>
            <person name="Malmstrom R.R."/>
            <person name="Blanchard J."/>
            <person name="Woyke T."/>
        </authorList>
    </citation>
    <scope>NUCLEOTIDE SEQUENCE</scope>
    <source>
        <strain evidence="1">HYV1</strain>
    </source>
</reference>
<gene>
    <name evidence="1" type="ORF">Hyperionvirus3_180</name>
</gene>
<proteinExistence type="predicted"/>
<evidence type="ECO:0000313" key="1">
    <source>
        <dbReference type="EMBL" id="AYV83034.1"/>
    </source>
</evidence>